<dbReference type="Pfam" id="PF13532">
    <property type="entry name" value="2OG-FeII_Oxy_2"/>
    <property type="match status" value="1"/>
</dbReference>
<keyword evidence="2" id="KW-0223">Dioxygenase</keyword>
<dbReference type="EMBL" id="CP091511">
    <property type="protein sequence ID" value="UOO89285.1"/>
    <property type="molecule type" value="Genomic_DNA"/>
</dbReference>
<proteinExistence type="predicted"/>
<dbReference type="RefSeq" id="WP_058356984.1">
    <property type="nucleotide sequence ID" value="NZ_CABKVG010000010.1"/>
</dbReference>
<evidence type="ECO:0000259" key="1">
    <source>
        <dbReference type="PROSITE" id="PS51471"/>
    </source>
</evidence>
<protein>
    <submittedName>
        <fullName evidence="2">Alpha-ketoglutarate-dependent dioxygenase AlkB</fullName>
    </submittedName>
</protein>
<dbReference type="Proteomes" id="UP000832011">
    <property type="component" value="Chromosome"/>
</dbReference>
<organism evidence="2 3">
    <name type="scientific">Vitreoscilla massiliensis</name>
    <dbReference type="NCBI Taxonomy" id="1689272"/>
    <lineage>
        <taxon>Bacteria</taxon>
        <taxon>Pseudomonadati</taxon>
        <taxon>Pseudomonadota</taxon>
        <taxon>Betaproteobacteria</taxon>
        <taxon>Neisseriales</taxon>
        <taxon>Neisseriaceae</taxon>
        <taxon>Vitreoscilla</taxon>
    </lineage>
</organism>
<dbReference type="InterPro" id="IPR005123">
    <property type="entry name" value="Oxoglu/Fe-dep_dioxygenase_dom"/>
</dbReference>
<dbReference type="PANTHER" id="PTHR31212:SF4">
    <property type="entry name" value="ALPHA-KETOGLUTARATE-DEPENDENT DIOXYGENASE ALKB HOMOLOG 3"/>
    <property type="match status" value="1"/>
</dbReference>
<dbReference type="PROSITE" id="PS51471">
    <property type="entry name" value="FE2OG_OXY"/>
    <property type="match status" value="1"/>
</dbReference>
<name>A0ABY4E1P4_9NEIS</name>
<accession>A0ABY4E1P4</accession>
<feature type="domain" description="Fe2OG dioxygenase" evidence="1">
    <location>
        <begin position="100"/>
        <end position="197"/>
    </location>
</feature>
<dbReference type="SUPFAM" id="SSF51197">
    <property type="entry name" value="Clavaminate synthase-like"/>
    <property type="match status" value="1"/>
</dbReference>
<dbReference type="InterPro" id="IPR032854">
    <property type="entry name" value="ALKBH3"/>
</dbReference>
<dbReference type="PANTHER" id="PTHR31212">
    <property type="entry name" value="ALPHA-KETOGLUTARATE-DEPENDENT DIOXYGENASE ALKB HOMOLOG 3"/>
    <property type="match status" value="1"/>
</dbReference>
<evidence type="ECO:0000313" key="2">
    <source>
        <dbReference type="EMBL" id="UOO89285.1"/>
    </source>
</evidence>
<keyword evidence="2" id="KW-0560">Oxidoreductase</keyword>
<keyword evidence="3" id="KW-1185">Reference proteome</keyword>
<evidence type="ECO:0000313" key="3">
    <source>
        <dbReference type="Proteomes" id="UP000832011"/>
    </source>
</evidence>
<sequence>MSLFEPIPAHNLIPQDGVINDFGCVLDLQAASQWFDTLNRLVPWQHDEVEIFGKRIVTARKVAWYGDAPYFYSGVLKQPLPWSEAMLALKALVEQHTSHHFNSCLVNLYENGSQGVGWHSDDETTLGKAPIIASLSLGATRRFCFKHKIHALKCEMALESGQLILMQGDLQRYWLHAIPKAAQVHAARINLTFRQIHTVI</sequence>
<gene>
    <name evidence="2" type="ORF">LVJ82_17870</name>
</gene>
<reference evidence="2 3" key="1">
    <citation type="journal article" date="2022" name="Res Sq">
        <title>Evolution of multicellular longitudinally dividing oral cavity symbionts (Neisseriaceae).</title>
        <authorList>
            <person name="Nyongesa S."/>
            <person name="Weber P."/>
            <person name="Bernet E."/>
            <person name="Pullido F."/>
            <person name="Nieckarz M."/>
            <person name="Delaby M."/>
            <person name="Nieves C."/>
            <person name="Viehboeck T."/>
            <person name="Krause N."/>
            <person name="Rivera-Millot A."/>
            <person name="Nakamura A."/>
            <person name="Vischer N."/>
            <person name="VanNieuwenhze M."/>
            <person name="Brun Y."/>
            <person name="Cava F."/>
            <person name="Bulgheresi S."/>
            <person name="Veyrier F."/>
        </authorList>
    </citation>
    <scope>NUCLEOTIDE SEQUENCE [LARGE SCALE GENOMIC DNA]</scope>
    <source>
        <strain evidence="2 3">SN4</strain>
    </source>
</reference>
<dbReference type="InterPro" id="IPR027450">
    <property type="entry name" value="AlkB-like"/>
</dbReference>
<dbReference type="Gene3D" id="2.60.120.590">
    <property type="entry name" value="Alpha-ketoglutarate-dependent dioxygenase AlkB-like"/>
    <property type="match status" value="1"/>
</dbReference>
<dbReference type="InterPro" id="IPR037151">
    <property type="entry name" value="AlkB-like_sf"/>
</dbReference>
<dbReference type="GO" id="GO:0051213">
    <property type="term" value="F:dioxygenase activity"/>
    <property type="evidence" value="ECO:0007669"/>
    <property type="project" value="UniProtKB-KW"/>
</dbReference>